<comment type="caution">
    <text evidence="1">The sequence shown here is derived from an EMBL/GenBank/DDBJ whole genome shotgun (WGS) entry which is preliminary data.</text>
</comment>
<gene>
    <name evidence="1" type="ORF">HPP92_005836</name>
</gene>
<dbReference type="AlphaFoldDB" id="A0A835VDK3"/>
<evidence type="ECO:0000313" key="1">
    <source>
        <dbReference type="EMBL" id="KAG0494842.1"/>
    </source>
</evidence>
<proteinExistence type="predicted"/>
<protein>
    <submittedName>
        <fullName evidence="1">Uncharacterized protein</fullName>
    </submittedName>
</protein>
<name>A0A835VDK3_VANPL</name>
<dbReference type="EMBL" id="JADCNM010000002">
    <property type="protein sequence ID" value="KAG0494842.1"/>
    <property type="molecule type" value="Genomic_DNA"/>
</dbReference>
<reference evidence="1 2" key="1">
    <citation type="journal article" date="2020" name="Nat. Food">
        <title>A phased Vanilla planifolia genome enables genetic improvement of flavour and production.</title>
        <authorList>
            <person name="Hasing T."/>
            <person name="Tang H."/>
            <person name="Brym M."/>
            <person name="Khazi F."/>
            <person name="Huang T."/>
            <person name="Chambers A.H."/>
        </authorList>
    </citation>
    <scope>NUCLEOTIDE SEQUENCE [LARGE SCALE GENOMIC DNA]</scope>
    <source>
        <tissue evidence="1">Leaf</tissue>
    </source>
</reference>
<sequence>MRLFEGDSLTFFSARTSSVSSGSGANLLSCLIDSCCTLAESVQIGTATFSTAGDGLFFSDLGERASTLGPYRRRCSFRVKLTCRRSGCRHYGCRAWRTSGSFLVKTHAWPFSLGSCRSIPEEGEGRD</sequence>
<dbReference type="Proteomes" id="UP000639772">
    <property type="component" value="Unassembled WGS sequence"/>
</dbReference>
<organism evidence="1 2">
    <name type="scientific">Vanilla planifolia</name>
    <name type="common">Vanilla</name>
    <dbReference type="NCBI Taxonomy" id="51239"/>
    <lineage>
        <taxon>Eukaryota</taxon>
        <taxon>Viridiplantae</taxon>
        <taxon>Streptophyta</taxon>
        <taxon>Embryophyta</taxon>
        <taxon>Tracheophyta</taxon>
        <taxon>Spermatophyta</taxon>
        <taxon>Magnoliopsida</taxon>
        <taxon>Liliopsida</taxon>
        <taxon>Asparagales</taxon>
        <taxon>Orchidaceae</taxon>
        <taxon>Vanilloideae</taxon>
        <taxon>Vanilleae</taxon>
        <taxon>Vanilla</taxon>
    </lineage>
</organism>
<accession>A0A835VDK3</accession>
<evidence type="ECO:0000313" key="2">
    <source>
        <dbReference type="Proteomes" id="UP000639772"/>
    </source>
</evidence>